<dbReference type="InterPro" id="IPR044861">
    <property type="entry name" value="IPNS-like_FE2OG_OXY"/>
</dbReference>
<sequence>MPSRLSDALRAHPVHINHNHLDLESVREVPDSHAWPQLSDYPSGDLFDAESVPVIDLTDLTASKLIGHACETWGVFQVTNHGIPMHLLEDVEGEGRRLFSLPAQQKLKAARSPDGISGYGLARISSFFPKRMWSEGFTIAGSPIEHARKLWPEDYNKFCDVMEDYEKEMKKLSSRLMWLMMGSLGITKEDMKWAGPKGDFGSASAVLQLNSYPPCPDPNRAMGLAAHTDSTLLTVLHQNSTSGLQVLKDGVRWVTVPPLSGALVVNVGDLLQILSNGRYPSVLHRAVVHRTRHRLSIAYLYGPPMNVQISPLSKLVDLKHPPLYRSVTWSEYLSTKAKHFNKALSSVRLCAPLNGFVEVNDHHNRVKVG</sequence>
<gene>
    <name evidence="9" type="primary">GA3ox</name>
</gene>
<keyword evidence="3" id="KW-0223">Dioxygenase</keyword>
<evidence type="ECO:0000256" key="4">
    <source>
        <dbReference type="ARBA" id="ARBA00023002"/>
    </source>
</evidence>
<dbReference type="Gene3D" id="2.60.120.330">
    <property type="entry name" value="B-lactam Antibiotic, Isopenicillin N Synthase, Chain"/>
    <property type="match status" value="1"/>
</dbReference>
<dbReference type="GO" id="GO:0016707">
    <property type="term" value="F:gibberellin 3-beta-dioxygenase activity"/>
    <property type="evidence" value="ECO:0007669"/>
    <property type="project" value="UniProtKB-EC"/>
</dbReference>
<feature type="domain" description="Fe2OG dioxygenase" evidence="8">
    <location>
        <begin position="202"/>
        <end position="303"/>
    </location>
</feature>
<dbReference type="AlphaFoldDB" id="A0A7R6BVF4"/>
<dbReference type="GO" id="GO:0009686">
    <property type="term" value="P:gibberellin biosynthetic process"/>
    <property type="evidence" value="ECO:0007669"/>
    <property type="project" value="UniProtKB-ARBA"/>
</dbReference>
<dbReference type="InterPro" id="IPR050231">
    <property type="entry name" value="Iron_ascorbate_oxido_reductase"/>
</dbReference>
<dbReference type="SUPFAM" id="SSF51197">
    <property type="entry name" value="Clavaminate synthase-like"/>
    <property type="match status" value="1"/>
</dbReference>
<evidence type="ECO:0000256" key="2">
    <source>
        <dbReference type="ARBA" id="ARBA00022723"/>
    </source>
</evidence>
<evidence type="ECO:0000313" key="9">
    <source>
        <dbReference type="EMBL" id="ARJ31381.1"/>
    </source>
</evidence>
<dbReference type="InterPro" id="IPR026992">
    <property type="entry name" value="DIOX_N"/>
</dbReference>
<evidence type="ECO:0000259" key="8">
    <source>
        <dbReference type="PROSITE" id="PS51471"/>
    </source>
</evidence>
<reference evidence="9" key="1">
    <citation type="submission" date="2016-10" db="EMBL/GenBank/DDBJ databases">
        <title>De novo transcriptome sequencing reveals genes involved in hormone metabolism during seed morphophysiological dormancy of Epimedium pseudowushanense B.L.Guo.</title>
        <authorList>
            <person name="Ma Y."/>
            <person name="Chen X."/>
            <person name="Guo B."/>
        </authorList>
    </citation>
    <scope>NUCLEOTIDE SEQUENCE</scope>
</reference>
<accession>A0A7R6BVF4</accession>
<evidence type="ECO:0000256" key="3">
    <source>
        <dbReference type="ARBA" id="ARBA00022964"/>
    </source>
</evidence>
<keyword evidence="5 7" id="KW-0408">Iron</keyword>
<dbReference type="InterPro" id="IPR027443">
    <property type="entry name" value="IPNS-like_sf"/>
</dbReference>
<protein>
    <recommendedName>
        <fullName evidence="6">gibberellin 3beta-dioxygenase</fullName>
        <ecNumber evidence="6">1.14.11.15</ecNumber>
    </recommendedName>
</protein>
<dbReference type="Pfam" id="PF03171">
    <property type="entry name" value="2OG-FeII_Oxy"/>
    <property type="match status" value="1"/>
</dbReference>
<keyword evidence="2 7" id="KW-0479">Metal-binding</keyword>
<dbReference type="PANTHER" id="PTHR47990">
    <property type="entry name" value="2-OXOGLUTARATE (2OG) AND FE(II)-DEPENDENT OXYGENASE SUPERFAMILY PROTEIN-RELATED"/>
    <property type="match status" value="1"/>
</dbReference>
<evidence type="ECO:0000256" key="7">
    <source>
        <dbReference type="RuleBase" id="RU003682"/>
    </source>
</evidence>
<proteinExistence type="evidence at transcript level"/>
<evidence type="ECO:0000256" key="5">
    <source>
        <dbReference type="ARBA" id="ARBA00023004"/>
    </source>
</evidence>
<dbReference type="Pfam" id="PF14226">
    <property type="entry name" value="DIOX_N"/>
    <property type="match status" value="1"/>
</dbReference>
<name>A0A7R6BVF4_9MAGN</name>
<evidence type="ECO:0000256" key="1">
    <source>
        <dbReference type="ARBA" id="ARBA00001961"/>
    </source>
</evidence>
<keyword evidence="4 7" id="KW-0560">Oxidoreductase</keyword>
<comment type="similarity">
    <text evidence="7">Belongs to the iron/ascorbate-dependent oxidoreductase family.</text>
</comment>
<dbReference type="EC" id="1.14.11.15" evidence="6"/>
<evidence type="ECO:0000256" key="6">
    <source>
        <dbReference type="ARBA" id="ARBA00066695"/>
    </source>
</evidence>
<dbReference type="InterPro" id="IPR005123">
    <property type="entry name" value="Oxoglu/Fe-dep_dioxygenase_dom"/>
</dbReference>
<comment type="cofactor">
    <cofactor evidence="1">
        <name>L-ascorbate</name>
        <dbReference type="ChEBI" id="CHEBI:38290"/>
    </cofactor>
</comment>
<organism evidence="9">
    <name type="scientific">Epimedium pseudowushanense</name>
    <dbReference type="NCBI Taxonomy" id="589473"/>
    <lineage>
        <taxon>Eukaryota</taxon>
        <taxon>Viridiplantae</taxon>
        <taxon>Streptophyta</taxon>
        <taxon>Embryophyta</taxon>
        <taxon>Tracheophyta</taxon>
        <taxon>Spermatophyta</taxon>
        <taxon>Magnoliopsida</taxon>
        <taxon>Ranunculales</taxon>
        <taxon>Berberidaceae</taxon>
        <taxon>Podophylloideae</taxon>
        <taxon>Epimedieae</taxon>
        <taxon>Epimedium</taxon>
    </lineage>
</organism>
<dbReference type="EMBL" id="KY032006">
    <property type="protein sequence ID" value="ARJ31381.1"/>
    <property type="molecule type" value="mRNA"/>
</dbReference>
<dbReference type="GO" id="GO:0046872">
    <property type="term" value="F:metal ion binding"/>
    <property type="evidence" value="ECO:0007669"/>
    <property type="project" value="UniProtKB-KW"/>
</dbReference>
<dbReference type="PROSITE" id="PS51471">
    <property type="entry name" value="FE2OG_OXY"/>
    <property type="match status" value="1"/>
</dbReference>
<dbReference type="FunFam" id="2.60.120.330:FF:000013">
    <property type="entry name" value="Gibberellin 3-beta-dioxygenase 1"/>
    <property type="match status" value="1"/>
</dbReference>